<keyword evidence="3" id="KW-1185">Reference proteome</keyword>
<dbReference type="EMBL" id="CATQJL010000223">
    <property type="protein sequence ID" value="CAJ0597071.1"/>
    <property type="molecule type" value="Genomic_DNA"/>
</dbReference>
<protein>
    <submittedName>
        <fullName evidence="2">Uncharacterized protein</fullName>
    </submittedName>
</protein>
<dbReference type="AlphaFoldDB" id="A0AA36GRY1"/>
<name>A0AA36GRY1_CYLNA</name>
<accession>A0AA36GRY1</accession>
<evidence type="ECO:0000313" key="2">
    <source>
        <dbReference type="EMBL" id="CAJ0597071.1"/>
    </source>
</evidence>
<organism evidence="2 3">
    <name type="scientific">Cylicocyclus nassatus</name>
    <name type="common">Nematode worm</name>
    <dbReference type="NCBI Taxonomy" id="53992"/>
    <lineage>
        <taxon>Eukaryota</taxon>
        <taxon>Metazoa</taxon>
        <taxon>Ecdysozoa</taxon>
        <taxon>Nematoda</taxon>
        <taxon>Chromadorea</taxon>
        <taxon>Rhabditida</taxon>
        <taxon>Rhabditina</taxon>
        <taxon>Rhabditomorpha</taxon>
        <taxon>Strongyloidea</taxon>
        <taxon>Strongylidae</taxon>
        <taxon>Cylicocyclus</taxon>
    </lineage>
</organism>
<evidence type="ECO:0000256" key="1">
    <source>
        <dbReference type="SAM" id="MobiDB-lite"/>
    </source>
</evidence>
<dbReference type="Proteomes" id="UP001176961">
    <property type="component" value="Unassembled WGS sequence"/>
</dbReference>
<gene>
    <name evidence="2" type="ORF">CYNAS_LOCUS9054</name>
</gene>
<sequence>MYPWMDTRAAKIASYKCGTHLTSEIHPKMSGARGLRRGVGVYGRAFEERMRQRQLDVEHTRRLREIAAQGGSVDVEIVGEPREPETSSAAAGGPRYL</sequence>
<feature type="region of interest" description="Disordered" evidence="1">
    <location>
        <begin position="74"/>
        <end position="97"/>
    </location>
</feature>
<proteinExistence type="predicted"/>
<reference evidence="2" key="1">
    <citation type="submission" date="2023-07" db="EMBL/GenBank/DDBJ databases">
        <authorList>
            <consortium name="CYATHOMIX"/>
        </authorList>
    </citation>
    <scope>NUCLEOTIDE SEQUENCE</scope>
    <source>
        <strain evidence="2">N/A</strain>
    </source>
</reference>
<evidence type="ECO:0000313" key="3">
    <source>
        <dbReference type="Proteomes" id="UP001176961"/>
    </source>
</evidence>
<comment type="caution">
    <text evidence="2">The sequence shown here is derived from an EMBL/GenBank/DDBJ whole genome shotgun (WGS) entry which is preliminary data.</text>
</comment>